<proteinExistence type="predicted"/>
<organism evidence="1 2">
    <name type="scientific">Undibacterium terreum</name>
    <dbReference type="NCBI Taxonomy" id="1224302"/>
    <lineage>
        <taxon>Bacteria</taxon>
        <taxon>Pseudomonadati</taxon>
        <taxon>Pseudomonadota</taxon>
        <taxon>Betaproteobacteria</taxon>
        <taxon>Burkholderiales</taxon>
        <taxon>Oxalobacteraceae</taxon>
        <taxon>Undibacterium</taxon>
    </lineage>
</organism>
<gene>
    <name evidence="1" type="ORF">GCM10011396_06780</name>
</gene>
<protein>
    <submittedName>
        <fullName evidence="1">Uncharacterized protein</fullName>
    </submittedName>
</protein>
<name>A0A916U6G4_9BURK</name>
<dbReference type="Proteomes" id="UP000637423">
    <property type="component" value="Unassembled WGS sequence"/>
</dbReference>
<evidence type="ECO:0000313" key="2">
    <source>
        <dbReference type="Proteomes" id="UP000637423"/>
    </source>
</evidence>
<evidence type="ECO:0000313" key="1">
    <source>
        <dbReference type="EMBL" id="GGC62494.1"/>
    </source>
</evidence>
<reference evidence="1" key="2">
    <citation type="submission" date="2020-09" db="EMBL/GenBank/DDBJ databases">
        <authorList>
            <person name="Sun Q."/>
            <person name="Zhou Y."/>
        </authorList>
    </citation>
    <scope>NUCLEOTIDE SEQUENCE</scope>
    <source>
        <strain evidence="1">CGMCC 1.10998</strain>
    </source>
</reference>
<dbReference type="AlphaFoldDB" id="A0A916U6G4"/>
<sequence length="194" mass="20618">MSSTPPDYMLPVGMMGNVDPGSPAAQALETIAIRKHGATGWEPFHYEKISATEYEVTGGIALVLTGGLRKWPEPHTGVVVTAQEIAAELSLRQIPAEPEALPAEEFSANPAPTAQVQGISTPAASRYLTVVLQLPEDKEGRLRLIDTFSVDNNFFGAAVVATSMDNEIAVNQSLATHCSPEDINAARQNAHSLA</sequence>
<accession>A0A916U6G4</accession>
<dbReference type="RefSeq" id="WP_188564553.1">
    <property type="nucleotide sequence ID" value="NZ_BMED01000001.1"/>
</dbReference>
<comment type="caution">
    <text evidence="1">The sequence shown here is derived from an EMBL/GenBank/DDBJ whole genome shotgun (WGS) entry which is preliminary data.</text>
</comment>
<keyword evidence="2" id="KW-1185">Reference proteome</keyword>
<dbReference type="EMBL" id="BMED01000001">
    <property type="protein sequence ID" value="GGC62494.1"/>
    <property type="molecule type" value="Genomic_DNA"/>
</dbReference>
<reference evidence="1" key="1">
    <citation type="journal article" date="2014" name="Int. J. Syst. Evol. Microbiol.">
        <title>Complete genome sequence of Corynebacterium casei LMG S-19264T (=DSM 44701T), isolated from a smear-ripened cheese.</title>
        <authorList>
            <consortium name="US DOE Joint Genome Institute (JGI-PGF)"/>
            <person name="Walter F."/>
            <person name="Albersmeier A."/>
            <person name="Kalinowski J."/>
            <person name="Ruckert C."/>
        </authorList>
    </citation>
    <scope>NUCLEOTIDE SEQUENCE</scope>
    <source>
        <strain evidence="1">CGMCC 1.10998</strain>
    </source>
</reference>